<dbReference type="CDD" id="cd00207">
    <property type="entry name" value="fer2"/>
    <property type="match status" value="1"/>
</dbReference>
<keyword evidence="4" id="KW-1185">Reference proteome</keyword>
<sequence>MSTKRFFWDSREIPFCEGETIAAALDAAGLSSFGSDALGRPTRYFCGIGACQGCLVRIDGVAREACLTLARDGLRIESLEHDDV</sequence>
<dbReference type="InterPro" id="IPR042204">
    <property type="entry name" value="2Fe-2S-bd_N"/>
</dbReference>
<keyword evidence="1" id="KW-0560">Oxidoreductase</keyword>
<dbReference type="EMBL" id="CP002568">
    <property type="protein sequence ID" value="ADZ71575.1"/>
    <property type="molecule type" value="Genomic_DNA"/>
</dbReference>
<dbReference type="Proteomes" id="UP000008130">
    <property type="component" value="Chromosome"/>
</dbReference>
<dbReference type="Gene3D" id="3.10.20.440">
    <property type="entry name" value="2Fe-2S iron-sulphur cluster binding domain, sarcosine oxidase, alpha subunit, N-terminal domain"/>
    <property type="match status" value="1"/>
</dbReference>
<evidence type="ECO:0000259" key="2">
    <source>
        <dbReference type="PROSITE" id="PS51085"/>
    </source>
</evidence>
<dbReference type="eggNOG" id="COG2080">
    <property type="taxonomic scope" value="Bacteria"/>
</dbReference>
<organism evidence="3 4">
    <name type="scientific">Polymorphum gilvum (strain LMG 25793 / CGMCC 1.9160 / SL003B-26A1)</name>
    <dbReference type="NCBI Taxonomy" id="991905"/>
    <lineage>
        <taxon>Bacteria</taxon>
        <taxon>Pseudomonadati</taxon>
        <taxon>Pseudomonadota</taxon>
        <taxon>Alphaproteobacteria</taxon>
        <taxon>Rhodobacterales</taxon>
        <taxon>Paracoccaceae</taxon>
        <taxon>Polymorphum</taxon>
    </lineage>
</organism>
<dbReference type="InterPro" id="IPR036010">
    <property type="entry name" value="2Fe-2S_ferredoxin-like_sf"/>
</dbReference>
<dbReference type="OrthoDB" id="573392at2"/>
<accession>F2IWZ8</accession>
<proteinExistence type="predicted"/>
<feature type="domain" description="2Fe-2S ferredoxin-type" evidence="2">
    <location>
        <begin position="1"/>
        <end position="82"/>
    </location>
</feature>
<dbReference type="PROSITE" id="PS51085">
    <property type="entry name" value="2FE2S_FER_2"/>
    <property type="match status" value="1"/>
</dbReference>
<dbReference type="GO" id="GO:0051536">
    <property type="term" value="F:iron-sulfur cluster binding"/>
    <property type="evidence" value="ECO:0007669"/>
    <property type="project" value="InterPro"/>
</dbReference>
<evidence type="ECO:0000313" key="4">
    <source>
        <dbReference type="Proteomes" id="UP000008130"/>
    </source>
</evidence>
<evidence type="ECO:0000313" key="3">
    <source>
        <dbReference type="EMBL" id="ADZ71575.1"/>
    </source>
</evidence>
<name>F2IWZ8_POLGS</name>
<dbReference type="Pfam" id="PF13510">
    <property type="entry name" value="Fer2_4"/>
    <property type="match status" value="1"/>
</dbReference>
<dbReference type="RefSeq" id="WP_013653886.1">
    <property type="nucleotide sequence ID" value="NC_015259.1"/>
</dbReference>
<dbReference type="InterPro" id="IPR001041">
    <property type="entry name" value="2Fe-2S_ferredoxin-type"/>
</dbReference>
<dbReference type="AlphaFoldDB" id="F2IWZ8"/>
<dbReference type="HOGENOM" id="CLU_153062_2_1_5"/>
<evidence type="ECO:0000256" key="1">
    <source>
        <dbReference type="ARBA" id="ARBA00023002"/>
    </source>
</evidence>
<dbReference type="STRING" id="991905.SL003B_3153"/>
<reference evidence="3 4" key="1">
    <citation type="journal article" date="2011" name="J. Bacteriol.">
        <title>Complete genome sequence of Polymorphum gilvum SL003B-26A1T, a crude oil-degrading bacterium from oil-polluted saline soil.</title>
        <authorList>
            <person name="Li S.G."/>
            <person name="Tang Y.Q."/>
            <person name="Nie Y."/>
            <person name="Cai M."/>
            <person name="Wu X.L."/>
        </authorList>
    </citation>
    <scope>NUCLEOTIDE SEQUENCE [LARGE SCALE GENOMIC DNA]</scope>
    <source>
        <strain evidence="4">LMG 25793 / CGMCC 1.9160 / SL003B-26A1</strain>
    </source>
</reference>
<dbReference type="KEGG" id="pgv:SL003B_3153"/>
<dbReference type="GO" id="GO:0016491">
    <property type="term" value="F:oxidoreductase activity"/>
    <property type="evidence" value="ECO:0007669"/>
    <property type="project" value="UniProtKB-KW"/>
</dbReference>
<gene>
    <name evidence="3" type="ordered locus">SL003B_3153</name>
</gene>
<protein>
    <submittedName>
        <fullName evidence="3">Ferredoxin</fullName>
    </submittedName>
</protein>
<dbReference type="SUPFAM" id="SSF54292">
    <property type="entry name" value="2Fe-2S ferredoxin-like"/>
    <property type="match status" value="1"/>
</dbReference>